<sequence length="64" mass="7420">MMNDWFQILEAKLSVVWLISIIIRVFFAILHPSLLATTVASTHSWAMPVIIHWCSILILYHAEQ</sequence>
<keyword evidence="1" id="KW-1133">Transmembrane helix</keyword>
<comment type="caution">
    <text evidence="2">The sequence shown here is derived from an EMBL/GenBank/DDBJ whole genome shotgun (WGS) entry which is preliminary data.</text>
</comment>
<evidence type="ECO:0000313" key="3">
    <source>
        <dbReference type="Proteomes" id="UP000010319"/>
    </source>
</evidence>
<feature type="transmembrane region" description="Helical" evidence="1">
    <location>
        <begin position="12"/>
        <end position="30"/>
    </location>
</feature>
<evidence type="ECO:0000313" key="2">
    <source>
        <dbReference type="EMBL" id="EEQ04885.1"/>
    </source>
</evidence>
<protein>
    <submittedName>
        <fullName evidence="2">Metallo-beta-lactamase family protein</fullName>
    </submittedName>
</protein>
<name>A0ABP2E1P7_YERBE</name>
<keyword evidence="3" id="KW-1185">Reference proteome</keyword>
<keyword evidence="1" id="KW-0812">Transmembrane</keyword>
<proteinExistence type="predicted"/>
<organism evidence="2 3">
    <name type="scientific">Yersinia bercovieri ATCC 43970</name>
    <dbReference type="NCBI Taxonomy" id="349968"/>
    <lineage>
        <taxon>Bacteria</taxon>
        <taxon>Pseudomonadati</taxon>
        <taxon>Pseudomonadota</taxon>
        <taxon>Gammaproteobacteria</taxon>
        <taxon>Enterobacterales</taxon>
        <taxon>Yersiniaceae</taxon>
        <taxon>Yersinia</taxon>
    </lineage>
</organism>
<feature type="transmembrane region" description="Helical" evidence="1">
    <location>
        <begin position="42"/>
        <end position="62"/>
    </location>
</feature>
<dbReference type="Proteomes" id="UP000010319">
    <property type="component" value="Unassembled WGS sequence"/>
</dbReference>
<dbReference type="EMBL" id="AALC02000089">
    <property type="protein sequence ID" value="EEQ04885.1"/>
    <property type="molecule type" value="Genomic_DNA"/>
</dbReference>
<gene>
    <name evidence="2" type="ORF">yberc0001_38830</name>
</gene>
<evidence type="ECO:0000256" key="1">
    <source>
        <dbReference type="SAM" id="Phobius"/>
    </source>
</evidence>
<accession>A0ABP2E1P7</accession>
<keyword evidence="1" id="KW-0472">Membrane</keyword>
<reference evidence="2" key="1">
    <citation type="submission" date="2008-12" db="EMBL/GenBank/DDBJ databases">
        <title>Annotation of the Yersinia bercovieri ATCC 43970 genome.</title>
        <authorList>
            <person name="Read T.D."/>
            <person name="Akmal A."/>
            <person name="Bishop-Lilly K."/>
            <person name="Chen P.E."/>
            <person name="Cook C."/>
            <person name="Kiley M.P."/>
            <person name="Lentz S."/>
            <person name="Mateczun A."/>
            <person name="Nagarajan N."/>
            <person name="Nolan N."/>
            <person name="Osborne B.I."/>
            <person name="Pop M."/>
            <person name="Sozhamannan S."/>
            <person name="Stewart A.C."/>
            <person name="Sulakvelidze A."/>
            <person name="Thomason B."/>
            <person name="Willner K."/>
            <person name="Zwick M.E."/>
        </authorList>
    </citation>
    <scope>NUCLEOTIDE SEQUENCE [LARGE SCALE GENOMIC DNA]</scope>
    <source>
        <strain evidence="2">ATCC 43970</strain>
    </source>
</reference>